<organism evidence="1">
    <name type="scientific">Moorella thermoacetica Y72</name>
    <dbReference type="NCBI Taxonomy" id="1325331"/>
    <lineage>
        <taxon>Bacteria</taxon>
        <taxon>Bacillati</taxon>
        <taxon>Bacillota</taxon>
        <taxon>Clostridia</taxon>
        <taxon>Neomoorellales</taxon>
        <taxon>Neomoorellaceae</taxon>
        <taxon>Neomoorella</taxon>
    </lineage>
</organism>
<name>A0A0S6U8K4_NEOTH</name>
<sequence length="62" mass="6340">MQAAEVYTTLNSLIGRTQGMIKAGGPGEGQGNPLDLQALLKPLAKISVARMGLSGIGKVQSC</sequence>
<accession>A0A0S6U8K4</accession>
<proteinExistence type="predicted"/>
<evidence type="ECO:0000313" key="1">
    <source>
        <dbReference type="EMBL" id="GAF25290.1"/>
    </source>
</evidence>
<gene>
    <name evidence="1" type="ORF">MTY_0622</name>
</gene>
<dbReference type="EMBL" id="DF238840">
    <property type="protein sequence ID" value="GAF25290.1"/>
    <property type="molecule type" value="Genomic_DNA"/>
</dbReference>
<reference evidence="1" key="1">
    <citation type="journal article" date="2014" name="Gene">
        <title>Genome-guided analysis of transformation efficiency and carbon dioxide assimilation by Moorella thermoacetica Y72.</title>
        <authorList>
            <person name="Tsukahara K."/>
            <person name="Kita A."/>
            <person name="Nakashimada Y."/>
            <person name="Hoshino T."/>
            <person name="Murakami K."/>
        </authorList>
    </citation>
    <scope>NUCLEOTIDE SEQUENCE [LARGE SCALE GENOMIC DNA]</scope>
    <source>
        <strain evidence="1">Y72</strain>
    </source>
</reference>
<dbReference type="Proteomes" id="UP000063718">
    <property type="component" value="Unassembled WGS sequence"/>
</dbReference>
<protein>
    <submittedName>
        <fullName evidence="1">Polyketide synthase modules and related proteins</fullName>
    </submittedName>
</protein>
<dbReference type="AlphaFoldDB" id="A0A0S6U8K4"/>